<evidence type="ECO:0000259" key="2">
    <source>
        <dbReference type="Pfam" id="PF13320"/>
    </source>
</evidence>
<organism evidence="4 5">
    <name type="scientific">Phocaeicola massiliensis B84634 = Timone 84634 = DSM 17679 = JCM 13223</name>
    <dbReference type="NCBI Taxonomy" id="1121098"/>
    <lineage>
        <taxon>Bacteria</taxon>
        <taxon>Pseudomonadati</taxon>
        <taxon>Bacteroidota</taxon>
        <taxon>Bacteroidia</taxon>
        <taxon>Bacteroidales</taxon>
        <taxon>Bacteroidaceae</taxon>
        <taxon>Phocaeicola</taxon>
    </lineage>
</organism>
<dbReference type="HOGENOM" id="CLU_018718_1_0_10"/>
<keyword evidence="5" id="KW-1185">Reference proteome</keyword>
<dbReference type="RefSeq" id="WP_005940750.1">
    <property type="nucleotide sequence ID" value="NZ_KB890324.1"/>
</dbReference>
<dbReference type="OrthoDB" id="197680at2"/>
<evidence type="ECO:0000259" key="3">
    <source>
        <dbReference type="Pfam" id="PF22680"/>
    </source>
</evidence>
<feature type="chain" id="PRO_5004680043" evidence="1">
    <location>
        <begin position="20"/>
        <end position="582"/>
    </location>
</feature>
<dbReference type="EMBL" id="AQHY01000025">
    <property type="protein sequence ID" value="EOA54756.1"/>
    <property type="molecule type" value="Genomic_DNA"/>
</dbReference>
<proteinExistence type="predicted"/>
<dbReference type="eggNOG" id="COG3934">
    <property type="taxonomic scope" value="Bacteria"/>
</dbReference>
<dbReference type="Proteomes" id="UP000017831">
    <property type="component" value="Unassembled WGS sequence"/>
</dbReference>
<accession>U6RG67</accession>
<reference evidence="4 5" key="1">
    <citation type="submission" date="2013-04" db="EMBL/GenBank/DDBJ databases">
        <title>The Genome Sequence of Bacteroides massiliensis DSM 17679.</title>
        <authorList>
            <consortium name="The Broad Institute Genomics Platform"/>
            <person name="Earl A."/>
            <person name="Ward D."/>
            <person name="Feldgarden M."/>
            <person name="Gevers D."/>
            <person name="Martens E."/>
            <person name="Fenner L."/>
            <person name="Roux V."/>
            <person name="Mallet M.N."/>
            <person name="Raoult D."/>
            <person name="Walker B."/>
            <person name="Young S."/>
            <person name="Zeng Q."/>
            <person name="Gargeya S."/>
            <person name="Fitzgerald M."/>
            <person name="Haas B."/>
            <person name="Abouelleil A."/>
            <person name="Allen A.W."/>
            <person name="Alvarado L."/>
            <person name="Arachchi H.M."/>
            <person name="Berlin A.M."/>
            <person name="Chapman S.B."/>
            <person name="Gainer-Dewar J."/>
            <person name="Goldberg J."/>
            <person name="Griggs A."/>
            <person name="Gujja S."/>
            <person name="Hansen M."/>
            <person name="Howarth C."/>
            <person name="Imamovic A."/>
            <person name="Ireland A."/>
            <person name="Larimer J."/>
            <person name="McCowan C."/>
            <person name="Murphy C."/>
            <person name="Pearson M."/>
            <person name="Poon T.W."/>
            <person name="Priest M."/>
            <person name="Roberts A."/>
            <person name="Saif S."/>
            <person name="Shea T."/>
            <person name="Sisk P."/>
            <person name="Sykes S."/>
            <person name="Wortman J."/>
            <person name="Nusbaum C."/>
            <person name="Birren B."/>
        </authorList>
    </citation>
    <scope>NUCLEOTIDE SEQUENCE [LARGE SCALE GENOMIC DNA]</scope>
    <source>
        <strain evidence="5">B84634 / Timone 84634 / DSM 17679 / JCM 13223</strain>
    </source>
</reference>
<dbReference type="Pfam" id="PF22680">
    <property type="entry name" value="Glyco_hydro_123_N_2"/>
    <property type="match status" value="1"/>
</dbReference>
<feature type="signal peptide" evidence="1">
    <location>
        <begin position="1"/>
        <end position="19"/>
    </location>
</feature>
<dbReference type="GeneID" id="60061906"/>
<evidence type="ECO:0000313" key="5">
    <source>
        <dbReference type="Proteomes" id="UP000017831"/>
    </source>
</evidence>
<gene>
    <name evidence="4" type="ORF">HMPREF1534_02149</name>
</gene>
<protein>
    <submittedName>
        <fullName evidence="4">Uncharacterized protein</fullName>
    </submittedName>
</protein>
<evidence type="ECO:0000256" key="1">
    <source>
        <dbReference type="SAM" id="SignalP"/>
    </source>
</evidence>
<feature type="domain" description="Glycoside hydrolase 123 N-terminal" evidence="3">
    <location>
        <begin position="49"/>
        <end position="192"/>
    </location>
</feature>
<dbReference type="Pfam" id="PF13320">
    <property type="entry name" value="GH123_cat"/>
    <property type="match status" value="1"/>
</dbReference>
<evidence type="ECO:0000313" key="4">
    <source>
        <dbReference type="EMBL" id="EOA54756.1"/>
    </source>
</evidence>
<dbReference type="InterPro" id="IPR025150">
    <property type="entry name" value="GH123_cat"/>
</dbReference>
<dbReference type="InterPro" id="IPR053850">
    <property type="entry name" value="Glyco_hydro_123_N_2"/>
</dbReference>
<name>U6RG67_9BACT</name>
<dbReference type="PATRIC" id="fig|1121098.3.peg.2184"/>
<dbReference type="STRING" id="1121098.HMPREF1534_02149"/>
<dbReference type="AlphaFoldDB" id="U6RG67"/>
<sequence>MKKLIILGAFLFSINSLNAQTSTNYEEASNPISTNPSLWVKVSAPQVSWGSTDIRYKKEEPAPIARLKKDINLTAWKGERVSAQLVVWTPEALDNLSFIVSDLTSGKETISKDNVRTGFVRYVMTDELNKDGKGGCGYRKSSDYDSTLVADPIDHIASTLTVPANATQGGWISVRVPQQVKAGKYTGTVTVKDGDKVLSELKLAVNVKNRTLPASTEWAFHLDLWQNPYAEARYYNVEPFSKEHFDRMRPDMQNYVDAGGKVITASIMHKPWNGQTYDPFESMVTWLKKADGTWYFDYTVFDKWVEYMMSLGVKKQINCYSMVPWRLSFQYFDQASNSFKYLDAKPGEAAYDEFWGNMLTSFAKHLKEKGWFDITHISMDERPMKDMLATLKVIRKADKDFKVSLAGTYHDELVKELHDYCIAIGEKFPAEVIKSRKEAGQVTTYYTCCTEPRPNTFTFSAPAEAEWLGWFAAKENLDGYLRWALNSWVKNPLQDSRFTAWAAGDTYMIYPEGRSSIRFERLIEGIQSYEKIRILKEEFEKKGNKSAIKKIDKILKAFDEFSLEEIPAATVVTKAKEAINKY</sequence>
<feature type="domain" description="Glycoside hydrolase 123 catalytic" evidence="2">
    <location>
        <begin position="225"/>
        <end position="535"/>
    </location>
</feature>
<keyword evidence="1" id="KW-0732">Signal</keyword>
<comment type="caution">
    <text evidence="4">The sequence shown here is derived from an EMBL/GenBank/DDBJ whole genome shotgun (WGS) entry which is preliminary data.</text>
</comment>